<reference evidence="15" key="1">
    <citation type="submission" date="2025-08" db="UniProtKB">
        <authorList>
            <consortium name="Ensembl"/>
        </authorList>
    </citation>
    <scope>IDENTIFICATION</scope>
</reference>
<dbReference type="PANTHER" id="PTHR24025">
    <property type="entry name" value="DESMOGLEIN FAMILY MEMBER"/>
    <property type="match status" value="1"/>
</dbReference>
<evidence type="ECO:0000256" key="3">
    <source>
        <dbReference type="ARBA" id="ARBA00022475"/>
    </source>
</evidence>
<dbReference type="PANTHER" id="PTHR24025:SF1">
    <property type="entry name" value="DESMOGLEIN-2"/>
    <property type="match status" value="1"/>
</dbReference>
<evidence type="ECO:0000259" key="14">
    <source>
        <dbReference type="PROSITE" id="PS50268"/>
    </source>
</evidence>
<dbReference type="GO" id="GO:0030057">
    <property type="term" value="C:desmosome"/>
    <property type="evidence" value="ECO:0007669"/>
    <property type="project" value="UniProtKB-SubCell"/>
</dbReference>
<protein>
    <recommendedName>
        <fullName evidence="14">Cadherin domain-containing protein</fullName>
    </recommendedName>
</protein>
<keyword evidence="11" id="KW-0472">Membrane</keyword>
<evidence type="ECO:0000256" key="12">
    <source>
        <dbReference type="ARBA" id="ARBA00023180"/>
    </source>
</evidence>
<reference evidence="15" key="2">
    <citation type="submission" date="2025-09" db="UniProtKB">
        <authorList>
            <consortium name="Ensembl"/>
        </authorList>
    </citation>
    <scope>IDENTIFICATION</scope>
</reference>
<sequence>QQFCPHDFLVCKDIEYPYKYYNALNTRNENQLLPKHTHLVRQKRAWITAPVALREGEDLSKKNPIAKIHSDIAEERGLKITYKYTGKGITEPPFGIFVFNPSTGELNVTSILDREETPYFLLMGYALDEKGNNLEKPLELRIKVLDINDNEPVFTQEVFTGSVEELSAAHTLVMKITAIDADEPNTMNSKVSYRIVSQEPAYPPVFYLNKDTGEIYTTSITLDREEHSSYSLTVEARDGNGQITDKPVKQAQVQIRILDVNDNIPVTENEMYEGTIEENQVNVEVMRIKVTDADEIGSDNWLANFTFASGNEGGYFHIETDAQTNEGIVTLIKVSHECSKLGWNKLLLERI</sequence>
<dbReference type="FunFam" id="2.60.40.60:FF:000011">
    <property type="entry name" value="Cadherin 1"/>
    <property type="match status" value="1"/>
</dbReference>
<dbReference type="GO" id="GO:0005509">
    <property type="term" value="F:calcium ion binding"/>
    <property type="evidence" value="ECO:0007669"/>
    <property type="project" value="UniProtKB-UniRule"/>
</dbReference>
<dbReference type="GO" id="GO:0007156">
    <property type="term" value="P:homophilic cell adhesion via plasma membrane adhesion molecules"/>
    <property type="evidence" value="ECO:0007669"/>
    <property type="project" value="InterPro"/>
</dbReference>
<dbReference type="CDD" id="cd11304">
    <property type="entry name" value="Cadherin_repeat"/>
    <property type="match status" value="3"/>
</dbReference>
<keyword evidence="6" id="KW-0677">Repeat</keyword>
<dbReference type="PROSITE" id="PS50268">
    <property type="entry name" value="CADHERIN_2"/>
    <property type="match status" value="3"/>
</dbReference>
<keyword evidence="8" id="KW-0130">Cell adhesion</keyword>
<evidence type="ECO:0000256" key="1">
    <source>
        <dbReference type="ARBA" id="ARBA00004236"/>
    </source>
</evidence>
<dbReference type="InterPro" id="IPR020894">
    <property type="entry name" value="Cadherin_CS"/>
</dbReference>
<evidence type="ECO:0000256" key="11">
    <source>
        <dbReference type="ARBA" id="ARBA00023136"/>
    </source>
</evidence>
<accession>A0A8C9URT7</accession>
<dbReference type="Gene3D" id="2.60.40.60">
    <property type="entry name" value="Cadherins"/>
    <property type="match status" value="3"/>
</dbReference>
<dbReference type="FunFam" id="2.60.40.60:FF:000068">
    <property type="entry name" value="Desmoglein 1"/>
    <property type="match status" value="1"/>
</dbReference>
<dbReference type="GO" id="GO:0005886">
    <property type="term" value="C:plasma membrane"/>
    <property type="evidence" value="ECO:0007669"/>
    <property type="project" value="UniProtKB-SubCell"/>
</dbReference>
<dbReference type="Proteomes" id="UP000694422">
    <property type="component" value="Unplaced"/>
</dbReference>
<evidence type="ECO:0000256" key="5">
    <source>
        <dbReference type="ARBA" id="ARBA00022723"/>
    </source>
</evidence>
<dbReference type="InterPro" id="IPR050971">
    <property type="entry name" value="Cadherin-domain_protein"/>
</dbReference>
<feature type="domain" description="Cadherin" evidence="14">
    <location>
        <begin position="65"/>
        <end position="154"/>
    </location>
</feature>
<evidence type="ECO:0000313" key="15">
    <source>
        <dbReference type="Ensembl" id="ENSSDAP00000017701.1"/>
    </source>
</evidence>
<dbReference type="Pfam" id="PF00028">
    <property type="entry name" value="Cadherin"/>
    <property type="match status" value="2"/>
</dbReference>
<organism evidence="15 16">
    <name type="scientific">Spermophilus dauricus</name>
    <name type="common">Daurian ground squirrel</name>
    <dbReference type="NCBI Taxonomy" id="99837"/>
    <lineage>
        <taxon>Eukaryota</taxon>
        <taxon>Metazoa</taxon>
        <taxon>Chordata</taxon>
        <taxon>Craniata</taxon>
        <taxon>Vertebrata</taxon>
        <taxon>Euteleostomi</taxon>
        <taxon>Mammalia</taxon>
        <taxon>Eutheria</taxon>
        <taxon>Euarchontoglires</taxon>
        <taxon>Glires</taxon>
        <taxon>Rodentia</taxon>
        <taxon>Sciuromorpha</taxon>
        <taxon>Sciuridae</taxon>
        <taxon>Xerinae</taxon>
        <taxon>Marmotini</taxon>
        <taxon>Spermophilus</taxon>
    </lineage>
</organism>
<keyword evidence="10" id="KW-1133">Transmembrane helix</keyword>
<dbReference type="FunFam" id="2.60.40.60:FF:000083">
    <property type="entry name" value="Desmoglein 1"/>
    <property type="match status" value="1"/>
</dbReference>
<keyword evidence="7 13" id="KW-0106">Calcium</keyword>
<keyword evidence="3" id="KW-1003">Cell membrane</keyword>
<keyword evidence="4" id="KW-0812">Transmembrane</keyword>
<evidence type="ECO:0000256" key="4">
    <source>
        <dbReference type="ARBA" id="ARBA00022692"/>
    </source>
</evidence>
<evidence type="ECO:0000256" key="8">
    <source>
        <dbReference type="ARBA" id="ARBA00022889"/>
    </source>
</evidence>
<evidence type="ECO:0000256" key="6">
    <source>
        <dbReference type="ARBA" id="ARBA00022737"/>
    </source>
</evidence>
<evidence type="ECO:0000256" key="2">
    <source>
        <dbReference type="ARBA" id="ARBA00004568"/>
    </source>
</evidence>
<evidence type="ECO:0000256" key="7">
    <source>
        <dbReference type="ARBA" id="ARBA00022837"/>
    </source>
</evidence>
<dbReference type="PRINTS" id="PR00205">
    <property type="entry name" value="CADHERIN"/>
</dbReference>
<evidence type="ECO:0000256" key="13">
    <source>
        <dbReference type="PROSITE-ProRule" id="PRU00043"/>
    </source>
</evidence>
<dbReference type="SUPFAM" id="SSF49313">
    <property type="entry name" value="Cadherin-like"/>
    <property type="match status" value="3"/>
</dbReference>
<dbReference type="SMART" id="SM00112">
    <property type="entry name" value="CA"/>
    <property type="match status" value="2"/>
</dbReference>
<evidence type="ECO:0000256" key="10">
    <source>
        <dbReference type="ARBA" id="ARBA00022989"/>
    </source>
</evidence>
<feature type="domain" description="Cadherin" evidence="14">
    <location>
        <begin position="268"/>
        <end position="333"/>
    </location>
</feature>
<keyword evidence="9" id="KW-0965">Cell junction</keyword>
<evidence type="ECO:0000313" key="16">
    <source>
        <dbReference type="Proteomes" id="UP000694422"/>
    </source>
</evidence>
<proteinExistence type="predicted"/>
<dbReference type="InterPro" id="IPR002126">
    <property type="entry name" value="Cadherin-like_dom"/>
</dbReference>
<dbReference type="AlphaFoldDB" id="A0A8C9URT7"/>
<evidence type="ECO:0000256" key="9">
    <source>
        <dbReference type="ARBA" id="ARBA00022949"/>
    </source>
</evidence>
<dbReference type="Ensembl" id="ENSSDAT00000020207.1">
    <property type="protein sequence ID" value="ENSSDAP00000017701.1"/>
    <property type="gene ID" value="ENSSDAG00000016121.1"/>
</dbReference>
<keyword evidence="16" id="KW-1185">Reference proteome</keyword>
<comment type="subcellular location">
    <subcellularLocation>
        <location evidence="2">Cell junction</location>
        <location evidence="2">Desmosome</location>
    </subcellularLocation>
    <subcellularLocation>
        <location evidence="1">Cell membrane</location>
    </subcellularLocation>
</comment>
<name>A0A8C9URT7_SPEDA</name>
<dbReference type="InterPro" id="IPR015919">
    <property type="entry name" value="Cadherin-like_sf"/>
</dbReference>
<dbReference type="PROSITE" id="PS00232">
    <property type="entry name" value="CADHERIN_1"/>
    <property type="match status" value="2"/>
</dbReference>
<feature type="domain" description="Cadherin" evidence="14">
    <location>
        <begin position="155"/>
        <end position="267"/>
    </location>
</feature>
<keyword evidence="5" id="KW-0479">Metal-binding</keyword>
<keyword evidence="12" id="KW-0325">Glycoprotein</keyword>